<dbReference type="GO" id="GO:0005829">
    <property type="term" value="C:cytosol"/>
    <property type="evidence" value="ECO:0007669"/>
    <property type="project" value="TreeGrafter"/>
</dbReference>
<organism evidence="10 11">
    <name type="scientific">Prochlorococcus marinus (strain AS9601)</name>
    <dbReference type="NCBI Taxonomy" id="146891"/>
    <lineage>
        <taxon>Bacteria</taxon>
        <taxon>Bacillati</taxon>
        <taxon>Cyanobacteriota</taxon>
        <taxon>Cyanophyceae</taxon>
        <taxon>Synechococcales</taxon>
        <taxon>Prochlorococcaceae</taxon>
        <taxon>Prochlorococcus</taxon>
    </lineage>
</organism>
<comment type="catalytic activity">
    <reaction evidence="1 8">
        <text>UDP-alpha-D-glucose = UDP-alpha-D-galactose</text>
        <dbReference type="Rhea" id="RHEA:22168"/>
        <dbReference type="ChEBI" id="CHEBI:58885"/>
        <dbReference type="ChEBI" id="CHEBI:66914"/>
        <dbReference type="EC" id="5.1.3.2"/>
    </reaction>
</comment>
<keyword evidence="8" id="KW-0119">Carbohydrate metabolism</keyword>
<reference evidence="10 11" key="1">
    <citation type="journal article" date="2007" name="PLoS Genet.">
        <title>Patterns and implications of gene gain and loss in the evolution of Prochlorococcus.</title>
        <authorList>
            <person name="Kettler G.C."/>
            <person name="Martiny A.C."/>
            <person name="Huang K."/>
            <person name="Zucker J."/>
            <person name="Coleman M.L."/>
            <person name="Rodrigue S."/>
            <person name="Chen F."/>
            <person name="Lapidus A."/>
            <person name="Ferriera S."/>
            <person name="Johnson J."/>
            <person name="Steglich C."/>
            <person name="Church G.M."/>
            <person name="Richardson P."/>
            <person name="Chisholm S.W."/>
        </authorList>
    </citation>
    <scope>NUCLEOTIDE SEQUENCE [LARGE SCALE GENOMIC DNA]</scope>
    <source>
        <strain evidence="10 11">AS9601</strain>
    </source>
</reference>
<dbReference type="Pfam" id="PF16363">
    <property type="entry name" value="GDP_Man_Dehyd"/>
    <property type="match status" value="1"/>
</dbReference>
<dbReference type="EC" id="5.1.3.2" evidence="4 8"/>
<dbReference type="SUPFAM" id="SSF51735">
    <property type="entry name" value="NAD(P)-binding Rossmann-fold domains"/>
    <property type="match status" value="1"/>
</dbReference>
<keyword evidence="6 8" id="KW-0520">NAD</keyword>
<dbReference type="CDD" id="cd05247">
    <property type="entry name" value="UDP_G4E_1_SDR_e"/>
    <property type="match status" value="1"/>
</dbReference>
<name>A2BSF0_PROMS</name>
<dbReference type="RefSeq" id="WP_011818848.1">
    <property type="nucleotide sequence ID" value="NC_008816.1"/>
</dbReference>
<comment type="cofactor">
    <cofactor evidence="2 8">
        <name>NAD(+)</name>
        <dbReference type="ChEBI" id="CHEBI:57540"/>
    </cofactor>
</comment>
<dbReference type="GO" id="GO:0006012">
    <property type="term" value="P:galactose metabolic process"/>
    <property type="evidence" value="ECO:0007669"/>
    <property type="project" value="UniProtKB-UniPathway"/>
</dbReference>
<gene>
    <name evidence="10" type="primary">galE</name>
    <name evidence="10" type="ordered locus">A9601_14271</name>
</gene>
<evidence type="ECO:0000256" key="7">
    <source>
        <dbReference type="ARBA" id="ARBA00023235"/>
    </source>
</evidence>
<evidence type="ECO:0000256" key="5">
    <source>
        <dbReference type="ARBA" id="ARBA00018569"/>
    </source>
</evidence>
<evidence type="ECO:0000313" key="10">
    <source>
        <dbReference type="EMBL" id="ABM70711.1"/>
    </source>
</evidence>
<protein>
    <recommendedName>
        <fullName evidence="5 8">UDP-glucose 4-epimerase</fullName>
        <ecNumber evidence="4 8">5.1.3.2</ecNumber>
    </recommendedName>
</protein>
<dbReference type="Gene3D" id="3.90.25.10">
    <property type="entry name" value="UDP-galactose 4-epimerase, domain 1"/>
    <property type="match status" value="1"/>
</dbReference>
<dbReference type="Proteomes" id="UP000002590">
    <property type="component" value="Chromosome"/>
</dbReference>
<feature type="domain" description="NAD(P)-binding" evidence="9">
    <location>
        <begin position="5"/>
        <end position="338"/>
    </location>
</feature>
<dbReference type="InterPro" id="IPR016040">
    <property type="entry name" value="NAD(P)-bd_dom"/>
</dbReference>
<comment type="subunit">
    <text evidence="8">Homodimer.</text>
</comment>
<dbReference type="KEGG" id="pmb:A9601_14271"/>
<dbReference type="EMBL" id="CP000551">
    <property type="protein sequence ID" value="ABM70711.1"/>
    <property type="molecule type" value="Genomic_DNA"/>
</dbReference>
<dbReference type="AlphaFoldDB" id="A2BSF0"/>
<keyword evidence="7 8" id="KW-0413">Isomerase</keyword>
<dbReference type="PANTHER" id="PTHR43725">
    <property type="entry name" value="UDP-GLUCOSE 4-EPIMERASE"/>
    <property type="match status" value="1"/>
</dbReference>
<dbReference type="eggNOG" id="COG1087">
    <property type="taxonomic scope" value="Bacteria"/>
</dbReference>
<proteinExistence type="inferred from homology"/>
<dbReference type="HOGENOM" id="CLU_007383_1_10_3"/>
<evidence type="ECO:0000256" key="3">
    <source>
        <dbReference type="ARBA" id="ARBA00007637"/>
    </source>
</evidence>
<evidence type="ECO:0000256" key="4">
    <source>
        <dbReference type="ARBA" id="ARBA00013189"/>
    </source>
</evidence>
<comment type="similarity">
    <text evidence="3 8">Belongs to the NAD(P)-dependent epimerase/dehydratase family.</text>
</comment>
<dbReference type="OrthoDB" id="9801785at2"/>
<comment type="pathway">
    <text evidence="8">Carbohydrate metabolism; galactose metabolism.</text>
</comment>
<dbReference type="PANTHER" id="PTHR43725:SF47">
    <property type="entry name" value="UDP-GLUCOSE 4-EPIMERASE"/>
    <property type="match status" value="1"/>
</dbReference>
<dbReference type="GO" id="GO:0003978">
    <property type="term" value="F:UDP-glucose 4-epimerase activity"/>
    <property type="evidence" value="ECO:0007669"/>
    <property type="project" value="UniProtKB-UniRule"/>
</dbReference>
<evidence type="ECO:0000256" key="6">
    <source>
        <dbReference type="ARBA" id="ARBA00023027"/>
    </source>
</evidence>
<evidence type="ECO:0000313" key="11">
    <source>
        <dbReference type="Proteomes" id="UP000002590"/>
    </source>
</evidence>
<dbReference type="UniPathway" id="UPA00214"/>
<evidence type="ECO:0000256" key="2">
    <source>
        <dbReference type="ARBA" id="ARBA00001911"/>
    </source>
</evidence>
<dbReference type="NCBIfam" id="TIGR01179">
    <property type="entry name" value="galE"/>
    <property type="match status" value="1"/>
</dbReference>
<evidence type="ECO:0000256" key="1">
    <source>
        <dbReference type="ARBA" id="ARBA00000083"/>
    </source>
</evidence>
<accession>A2BSF0</accession>
<evidence type="ECO:0000259" key="9">
    <source>
        <dbReference type="Pfam" id="PF16363"/>
    </source>
</evidence>
<dbReference type="STRING" id="146891.A9601_14271"/>
<evidence type="ECO:0000256" key="8">
    <source>
        <dbReference type="RuleBase" id="RU366046"/>
    </source>
</evidence>
<sequence length="355" mass="40570">MKTVLTTGGLGYIGSHTVIALINRGFNVLIIDSLINSKSETFNNIEKILFNEMGEIKEKLFFRKGDLRNKLWLENIFQEFNDKKQPIEAVIHFAGLKSIGESILNPLNYYDVNLNTTLCLLSVMSKFKCFKLIFSSSATVYKIDKNEKISENGILSPLNPYGNTKLSNEKIIEDVFKSDDKRWKIANLRYFNPCGAHDSGIIGENPLINHSNIFPTILRVINREIEKLPIYGSDWPTKDGTCIRDYIHVMDLAEAHLAALIYLYENEPTYLNLNIGTGTGISVLELIKTFSNVNNCQIPYYFTEKRKGDAAFVVANNSLVIQTLKWEPKRNLKDICKDSWRWFIKSKEGSNFKNN</sequence>
<dbReference type="InterPro" id="IPR005886">
    <property type="entry name" value="UDP_G4E"/>
</dbReference>
<dbReference type="Gene3D" id="3.40.50.720">
    <property type="entry name" value="NAD(P)-binding Rossmann-like Domain"/>
    <property type="match status" value="1"/>
</dbReference>
<dbReference type="InterPro" id="IPR036291">
    <property type="entry name" value="NAD(P)-bd_dom_sf"/>
</dbReference>